<keyword evidence="3" id="KW-1185">Reference proteome</keyword>
<keyword evidence="1" id="KW-0812">Transmembrane</keyword>
<gene>
    <name evidence="2" type="ORF">BpHYR1_030513</name>
</gene>
<dbReference type="EMBL" id="REGN01013697">
    <property type="protein sequence ID" value="RMZ93578.1"/>
    <property type="molecule type" value="Genomic_DNA"/>
</dbReference>
<feature type="transmembrane region" description="Helical" evidence="1">
    <location>
        <begin position="7"/>
        <end position="27"/>
    </location>
</feature>
<evidence type="ECO:0000313" key="2">
    <source>
        <dbReference type="EMBL" id="RMZ93578.1"/>
    </source>
</evidence>
<protein>
    <submittedName>
        <fullName evidence="2">Uncharacterized protein</fullName>
    </submittedName>
</protein>
<accession>A0A3M7P3E4</accession>
<sequence>MGEMGSCFRRLFISSELFHLSFLYFFVHRRVYRNCKNFALRVDLNAKTNMQMNNKSLNAT</sequence>
<reference evidence="2 3" key="1">
    <citation type="journal article" date="2018" name="Sci. Rep.">
        <title>Genomic signatures of local adaptation to the degree of environmental predictability in rotifers.</title>
        <authorList>
            <person name="Franch-Gras L."/>
            <person name="Hahn C."/>
            <person name="Garcia-Roger E.M."/>
            <person name="Carmona M.J."/>
            <person name="Serra M."/>
            <person name="Gomez A."/>
        </authorList>
    </citation>
    <scope>NUCLEOTIDE SEQUENCE [LARGE SCALE GENOMIC DNA]</scope>
    <source>
        <strain evidence="2">HYR1</strain>
    </source>
</reference>
<dbReference type="AlphaFoldDB" id="A0A3M7P3E4"/>
<dbReference type="Proteomes" id="UP000276133">
    <property type="component" value="Unassembled WGS sequence"/>
</dbReference>
<comment type="caution">
    <text evidence="2">The sequence shown here is derived from an EMBL/GenBank/DDBJ whole genome shotgun (WGS) entry which is preliminary data.</text>
</comment>
<organism evidence="2 3">
    <name type="scientific">Brachionus plicatilis</name>
    <name type="common">Marine rotifer</name>
    <name type="synonym">Brachionus muelleri</name>
    <dbReference type="NCBI Taxonomy" id="10195"/>
    <lineage>
        <taxon>Eukaryota</taxon>
        <taxon>Metazoa</taxon>
        <taxon>Spiralia</taxon>
        <taxon>Gnathifera</taxon>
        <taxon>Rotifera</taxon>
        <taxon>Eurotatoria</taxon>
        <taxon>Monogononta</taxon>
        <taxon>Pseudotrocha</taxon>
        <taxon>Ploima</taxon>
        <taxon>Brachionidae</taxon>
        <taxon>Brachionus</taxon>
    </lineage>
</organism>
<name>A0A3M7P3E4_BRAPC</name>
<keyword evidence="1" id="KW-1133">Transmembrane helix</keyword>
<evidence type="ECO:0000256" key="1">
    <source>
        <dbReference type="SAM" id="Phobius"/>
    </source>
</evidence>
<evidence type="ECO:0000313" key="3">
    <source>
        <dbReference type="Proteomes" id="UP000276133"/>
    </source>
</evidence>
<proteinExistence type="predicted"/>
<keyword evidence="1" id="KW-0472">Membrane</keyword>